<organism evidence="2 3">
    <name type="scientific">Neiella marina</name>
    <dbReference type="NCBI Taxonomy" id="508461"/>
    <lineage>
        <taxon>Bacteria</taxon>
        <taxon>Pseudomonadati</taxon>
        <taxon>Pseudomonadota</taxon>
        <taxon>Gammaproteobacteria</taxon>
        <taxon>Alteromonadales</taxon>
        <taxon>Echinimonadaceae</taxon>
        <taxon>Neiella</taxon>
    </lineage>
</organism>
<evidence type="ECO:0000313" key="2">
    <source>
        <dbReference type="EMBL" id="GGA83398.1"/>
    </source>
</evidence>
<gene>
    <name evidence="2" type="ORF">GCM10011369_26730</name>
</gene>
<name>A0A8J2U737_9GAMM</name>
<feature type="transmembrane region" description="Helical" evidence="1">
    <location>
        <begin position="52"/>
        <end position="71"/>
    </location>
</feature>
<comment type="caution">
    <text evidence="2">The sequence shown here is derived from an EMBL/GenBank/DDBJ whole genome shotgun (WGS) entry which is preliminary data.</text>
</comment>
<evidence type="ECO:0000256" key="1">
    <source>
        <dbReference type="SAM" id="Phobius"/>
    </source>
</evidence>
<dbReference type="AlphaFoldDB" id="A0A8J2U737"/>
<feature type="transmembrane region" description="Helical" evidence="1">
    <location>
        <begin position="12"/>
        <end position="32"/>
    </location>
</feature>
<protein>
    <submittedName>
        <fullName evidence="2">Uncharacterized protein</fullName>
    </submittedName>
</protein>
<keyword evidence="1" id="KW-0472">Membrane</keyword>
<reference evidence="3" key="1">
    <citation type="journal article" date="2019" name="Int. J. Syst. Evol. Microbiol.">
        <title>The Global Catalogue of Microorganisms (GCM) 10K type strain sequencing project: providing services to taxonomists for standard genome sequencing and annotation.</title>
        <authorList>
            <consortium name="The Broad Institute Genomics Platform"/>
            <consortium name="The Broad Institute Genome Sequencing Center for Infectious Disease"/>
            <person name="Wu L."/>
            <person name="Ma J."/>
        </authorList>
    </citation>
    <scope>NUCLEOTIDE SEQUENCE [LARGE SCALE GENOMIC DNA]</scope>
    <source>
        <strain evidence="3">CGMCC 1.10130</strain>
    </source>
</reference>
<keyword evidence="3" id="KW-1185">Reference proteome</keyword>
<sequence>MSEGMNSKQKTISKTDVLSSATLTSVTTFILLTWSKNLPETSPLAPYLKEPTIAFLSGLISCVATLVLARVRYRLRMIEHKRDYQDKVELLDKFINDTSCPETLEELNSIRNKLTVDKAKQVASEKR</sequence>
<dbReference type="EMBL" id="BMDX01000014">
    <property type="protein sequence ID" value="GGA83398.1"/>
    <property type="molecule type" value="Genomic_DNA"/>
</dbReference>
<evidence type="ECO:0000313" key="3">
    <source>
        <dbReference type="Proteomes" id="UP000619743"/>
    </source>
</evidence>
<accession>A0A8J2U737</accession>
<dbReference type="Proteomes" id="UP000619743">
    <property type="component" value="Unassembled WGS sequence"/>
</dbReference>
<keyword evidence="1" id="KW-0812">Transmembrane</keyword>
<proteinExistence type="predicted"/>
<keyword evidence="1" id="KW-1133">Transmembrane helix</keyword>